<organism evidence="2 3">
    <name type="scientific">Datura stramonium</name>
    <name type="common">Jimsonweed</name>
    <name type="synonym">Common thornapple</name>
    <dbReference type="NCBI Taxonomy" id="4076"/>
    <lineage>
        <taxon>Eukaryota</taxon>
        <taxon>Viridiplantae</taxon>
        <taxon>Streptophyta</taxon>
        <taxon>Embryophyta</taxon>
        <taxon>Tracheophyta</taxon>
        <taxon>Spermatophyta</taxon>
        <taxon>Magnoliopsida</taxon>
        <taxon>eudicotyledons</taxon>
        <taxon>Gunneridae</taxon>
        <taxon>Pentapetalae</taxon>
        <taxon>asterids</taxon>
        <taxon>lamiids</taxon>
        <taxon>Solanales</taxon>
        <taxon>Solanaceae</taxon>
        <taxon>Solanoideae</taxon>
        <taxon>Datureae</taxon>
        <taxon>Datura</taxon>
    </lineage>
</organism>
<proteinExistence type="predicted"/>
<dbReference type="EMBL" id="JACEIK010000660">
    <property type="protein sequence ID" value="MCD7460564.1"/>
    <property type="molecule type" value="Genomic_DNA"/>
</dbReference>
<gene>
    <name evidence="2" type="ORF">HAX54_043824</name>
</gene>
<evidence type="ECO:0000313" key="2">
    <source>
        <dbReference type="EMBL" id="MCD7460564.1"/>
    </source>
</evidence>
<reference evidence="2 3" key="1">
    <citation type="journal article" date="2021" name="BMC Genomics">
        <title>Datura genome reveals duplications of psychoactive alkaloid biosynthetic genes and high mutation rate following tissue culture.</title>
        <authorList>
            <person name="Rajewski A."/>
            <person name="Carter-House D."/>
            <person name="Stajich J."/>
            <person name="Litt A."/>
        </authorList>
    </citation>
    <scope>NUCLEOTIDE SEQUENCE [LARGE SCALE GENOMIC DNA]</scope>
    <source>
        <strain evidence="2">AR-01</strain>
    </source>
</reference>
<comment type="caution">
    <text evidence="2">The sequence shown here is derived from an EMBL/GenBank/DDBJ whole genome shotgun (WGS) entry which is preliminary data.</text>
</comment>
<evidence type="ECO:0000256" key="1">
    <source>
        <dbReference type="SAM" id="MobiDB-lite"/>
    </source>
</evidence>
<evidence type="ECO:0000313" key="3">
    <source>
        <dbReference type="Proteomes" id="UP000823775"/>
    </source>
</evidence>
<name>A0ABS8SP55_DATST</name>
<feature type="region of interest" description="Disordered" evidence="1">
    <location>
        <begin position="1"/>
        <end position="37"/>
    </location>
</feature>
<sequence>MPNSELKKTESGEAEKFGEDEGEKKKEKSLPFSPWSREIGKAPLAPLERLLDFASPRWKMATISRLSSPCRQRRKSSIVIFATITVAQILHFQCLTRVGLSKSILLLEDSTCTHSFLKSPSNICYNNGFESGDIIIHIAS</sequence>
<keyword evidence="3" id="KW-1185">Reference proteome</keyword>
<accession>A0ABS8SP55</accession>
<feature type="compositionally biased region" description="Basic and acidic residues" evidence="1">
    <location>
        <begin position="1"/>
        <end position="29"/>
    </location>
</feature>
<protein>
    <submittedName>
        <fullName evidence="2">Uncharacterized protein</fullName>
    </submittedName>
</protein>
<dbReference type="Proteomes" id="UP000823775">
    <property type="component" value="Unassembled WGS sequence"/>
</dbReference>